<protein>
    <submittedName>
        <fullName evidence="3">Fumarylacetoacetate hydrolase family protein</fullName>
    </submittedName>
</protein>
<keyword evidence="3" id="KW-0378">Hydrolase</keyword>
<dbReference type="InterPro" id="IPR011234">
    <property type="entry name" value="Fumarylacetoacetase-like_C"/>
</dbReference>
<evidence type="ECO:0000313" key="4">
    <source>
        <dbReference type="Proteomes" id="UP001224392"/>
    </source>
</evidence>
<feature type="domain" description="Fumarylacetoacetase-like C-terminal" evidence="1">
    <location>
        <begin position="80"/>
        <end position="330"/>
    </location>
</feature>
<dbReference type="Pfam" id="PF01557">
    <property type="entry name" value="FAA_hydrolase"/>
    <property type="match status" value="1"/>
</dbReference>
<dbReference type="EMBL" id="BSYJ01000001">
    <property type="protein sequence ID" value="GMG85969.1"/>
    <property type="molecule type" value="Genomic_DNA"/>
</dbReference>
<comment type="caution">
    <text evidence="3">The sequence shown here is derived from an EMBL/GenBank/DDBJ whole genome shotgun (WGS) entry which is preliminary data.</text>
</comment>
<keyword evidence="4" id="KW-1185">Reference proteome</keyword>
<gene>
    <name evidence="3" type="ORF">MNKW57_02900</name>
</gene>
<proteinExistence type="predicted"/>
<name>A0ABQ6LV63_9GAMM</name>
<sequence>MKLASLISGRDGQLVVVSDDLSRMVSAAEIAPTLQNALDNWDSVSAKLEDLHAKLQRGEVEGQAFDQAACHSPLPRAYQWADGSAYVNHVELVRKARNAEMPESFWTDPLMYQGGSDSFLAPRAPIVMPQDEGFGIDFEAEVAVITGDVPMGVSAEEALNHIRLVMIVNDVSLRGLIPNELGKGFGFFQSKPSSAFAPVCVTPAALGESWKGGKLHLPLVSHLNGEVFGKPEAGVDMTFDFGQLIAHAARTRPLCAGTIIGSGTVSNKLDGGPGKPVAEGGVGYSCIAEIRMIETIKDGKPSTPFMKFGDAVAIEMFDQGGQSIFGRIEQVVEKS</sequence>
<evidence type="ECO:0000259" key="1">
    <source>
        <dbReference type="Pfam" id="PF01557"/>
    </source>
</evidence>
<dbReference type="Pfam" id="PF18288">
    <property type="entry name" value="FAA_hydro_N_2"/>
    <property type="match status" value="1"/>
</dbReference>
<accession>A0ABQ6LV63</accession>
<dbReference type="PANTHER" id="PTHR43211:SF1">
    <property type="entry name" value="BLL6422 PROTEIN"/>
    <property type="match status" value="1"/>
</dbReference>
<dbReference type="SUPFAM" id="SSF56529">
    <property type="entry name" value="FAH"/>
    <property type="match status" value="1"/>
</dbReference>
<feature type="domain" description="Fumarylacetoacetase N-terminal" evidence="2">
    <location>
        <begin position="1"/>
        <end position="76"/>
    </location>
</feature>
<dbReference type="InterPro" id="IPR036663">
    <property type="entry name" value="Fumarylacetoacetase_C_sf"/>
</dbReference>
<evidence type="ECO:0000313" key="3">
    <source>
        <dbReference type="EMBL" id="GMG85969.1"/>
    </source>
</evidence>
<organism evidence="3 4">
    <name type="scientific">Biformimicrobium ophioploci</name>
    <dbReference type="NCBI Taxonomy" id="3036711"/>
    <lineage>
        <taxon>Bacteria</taxon>
        <taxon>Pseudomonadati</taxon>
        <taxon>Pseudomonadota</taxon>
        <taxon>Gammaproteobacteria</taxon>
        <taxon>Cellvibrionales</taxon>
        <taxon>Microbulbiferaceae</taxon>
        <taxon>Biformimicrobium</taxon>
    </lineage>
</organism>
<dbReference type="GO" id="GO:0016787">
    <property type="term" value="F:hydrolase activity"/>
    <property type="evidence" value="ECO:0007669"/>
    <property type="project" value="UniProtKB-KW"/>
</dbReference>
<evidence type="ECO:0000259" key="2">
    <source>
        <dbReference type="Pfam" id="PF18288"/>
    </source>
</evidence>
<dbReference type="RefSeq" id="WP_285762488.1">
    <property type="nucleotide sequence ID" value="NZ_BSYJ01000001.1"/>
</dbReference>
<reference evidence="3 4" key="1">
    <citation type="submission" date="2023-04" db="EMBL/GenBank/DDBJ databases">
        <title>Marinobulbifer ophiurae gen. nov., sp. Nov., isolate from tissue of brittle star Ophioplocus japonicus.</title>
        <authorList>
            <person name="Kawano K."/>
            <person name="Sawayama S."/>
            <person name="Nakagawa S."/>
        </authorList>
    </citation>
    <scope>NUCLEOTIDE SEQUENCE [LARGE SCALE GENOMIC DNA]</scope>
    <source>
        <strain evidence="3 4">NKW57</strain>
    </source>
</reference>
<dbReference type="Gene3D" id="3.90.850.10">
    <property type="entry name" value="Fumarylacetoacetase-like, C-terminal domain"/>
    <property type="match status" value="1"/>
</dbReference>
<dbReference type="PANTHER" id="PTHR43211">
    <property type="entry name" value="FUMARYLACETOACETATE HYDROLASE"/>
    <property type="match status" value="1"/>
</dbReference>
<dbReference type="Proteomes" id="UP001224392">
    <property type="component" value="Unassembled WGS sequence"/>
</dbReference>
<dbReference type="InterPro" id="IPR041072">
    <property type="entry name" value="FAA_hydro_N"/>
</dbReference>